<evidence type="ECO:0000313" key="3">
    <source>
        <dbReference type="Proteomes" id="UP000805614"/>
    </source>
</evidence>
<keyword evidence="1" id="KW-0472">Membrane</keyword>
<dbReference type="EMBL" id="JABVEC010000023">
    <property type="protein sequence ID" value="MBC6469106.1"/>
    <property type="molecule type" value="Genomic_DNA"/>
</dbReference>
<keyword evidence="1" id="KW-1133">Transmembrane helix</keyword>
<protein>
    <submittedName>
        <fullName evidence="2">Uncharacterized protein</fullName>
    </submittedName>
</protein>
<sequence length="55" mass="5852">MLNTAAVVLSLVIGHDTGVIWPSYVVVCLGAVVVKVVSTYRLIMILRCRPAAPSV</sequence>
<proteinExistence type="predicted"/>
<gene>
    <name evidence="2" type="ORF">HKK74_26945</name>
</gene>
<evidence type="ECO:0000256" key="1">
    <source>
        <dbReference type="SAM" id="Phobius"/>
    </source>
</evidence>
<organism evidence="2 3">
    <name type="scientific">Actinomadura alba</name>
    <dbReference type="NCBI Taxonomy" id="406431"/>
    <lineage>
        <taxon>Bacteria</taxon>
        <taxon>Bacillati</taxon>
        <taxon>Actinomycetota</taxon>
        <taxon>Actinomycetes</taxon>
        <taxon>Streptosporangiales</taxon>
        <taxon>Thermomonosporaceae</taxon>
        <taxon>Actinomadura</taxon>
    </lineage>
</organism>
<comment type="caution">
    <text evidence="2">The sequence shown here is derived from an EMBL/GenBank/DDBJ whole genome shotgun (WGS) entry which is preliminary data.</text>
</comment>
<name>A0ABR7LWI1_9ACTN</name>
<accession>A0ABR7LWI1</accession>
<evidence type="ECO:0000313" key="2">
    <source>
        <dbReference type="EMBL" id="MBC6469106.1"/>
    </source>
</evidence>
<reference evidence="2 3" key="1">
    <citation type="submission" date="2020-06" db="EMBL/GenBank/DDBJ databases">
        <title>Actinomadura xiongansis sp. nov., isolated from soil of Baiyangdian.</title>
        <authorList>
            <person name="Zhang X."/>
        </authorList>
    </citation>
    <scope>NUCLEOTIDE SEQUENCE [LARGE SCALE GENOMIC DNA]</scope>
    <source>
        <strain evidence="2 3">HBUM206468</strain>
    </source>
</reference>
<dbReference type="Proteomes" id="UP000805614">
    <property type="component" value="Unassembled WGS sequence"/>
</dbReference>
<feature type="transmembrane region" description="Helical" evidence="1">
    <location>
        <begin position="24"/>
        <end position="43"/>
    </location>
</feature>
<dbReference type="RefSeq" id="WP_187246143.1">
    <property type="nucleotide sequence ID" value="NZ_BAAAOK010000037.1"/>
</dbReference>
<keyword evidence="1" id="KW-0812">Transmembrane</keyword>
<keyword evidence="3" id="KW-1185">Reference proteome</keyword>